<sequence>MLTMINKYPFMVYLFLFAIYSYCTTECEQGKIMKIISRKKAVEFGQTRFYTGKPCKKGHIAERFTSNGVCVTCAAKHASDYRKEINRLLQQARKMVRAAQEVS</sequence>
<gene>
    <name evidence="1" type="ORF">QE207_07995</name>
</gene>
<organism evidence="1 2">
    <name type="scientific">Arsenophonus nasoniae</name>
    <name type="common">son-killer infecting Nasonia vitripennis</name>
    <dbReference type="NCBI Taxonomy" id="638"/>
    <lineage>
        <taxon>Bacteria</taxon>
        <taxon>Pseudomonadati</taxon>
        <taxon>Pseudomonadota</taxon>
        <taxon>Gammaproteobacteria</taxon>
        <taxon>Enterobacterales</taxon>
        <taxon>Morganellaceae</taxon>
        <taxon>Arsenophonus</taxon>
    </lineage>
</organism>
<proteinExistence type="predicted"/>
<protein>
    <submittedName>
        <fullName evidence="1">Uncharacterized protein</fullName>
    </submittedName>
</protein>
<dbReference type="EMBL" id="CP123498">
    <property type="protein sequence ID" value="WGL96472.1"/>
    <property type="molecule type" value="Genomic_DNA"/>
</dbReference>
<name>A0AA95GDT0_9GAMM</name>
<dbReference type="Proteomes" id="UP001177597">
    <property type="component" value="Chromosome"/>
</dbReference>
<evidence type="ECO:0000313" key="2">
    <source>
        <dbReference type="Proteomes" id="UP001177597"/>
    </source>
</evidence>
<dbReference type="RefSeq" id="WP_280629960.1">
    <property type="nucleotide sequence ID" value="NZ_CP123498.1"/>
</dbReference>
<dbReference type="AlphaFoldDB" id="A0AA95GDT0"/>
<evidence type="ECO:0000313" key="1">
    <source>
        <dbReference type="EMBL" id="WGL96472.1"/>
    </source>
</evidence>
<reference evidence="1" key="1">
    <citation type="submission" date="2023-04" db="EMBL/GenBank/DDBJ databases">
        <title>Genome dynamics across the evolutionary transition to endosymbiosis.</title>
        <authorList>
            <person name="Siozios S."/>
            <person name="Nadal-Jimenez P."/>
            <person name="Azagi T."/>
            <person name="Sprong H."/>
            <person name="Frost C.L."/>
            <person name="Parratt S.R."/>
            <person name="Taylor G."/>
            <person name="Brettell L."/>
            <person name="Lew K.C."/>
            <person name="Croft L."/>
            <person name="King K.C."/>
            <person name="Brockhurst M.A."/>
            <person name="Hypsa V."/>
            <person name="Novakova E."/>
            <person name="Darby A.C."/>
            <person name="Hurst G.D.D."/>
        </authorList>
    </citation>
    <scope>NUCLEOTIDE SEQUENCE</scope>
    <source>
        <strain evidence="1">AIh</strain>
    </source>
</reference>
<accession>A0AA95GDT0</accession>